<keyword evidence="3" id="KW-0633">Potassium transport</keyword>
<dbReference type="Gene3D" id="1.20.120.350">
    <property type="entry name" value="Voltage-gated potassium channels. Chain C"/>
    <property type="match status" value="1"/>
</dbReference>
<dbReference type="InterPro" id="IPR027359">
    <property type="entry name" value="Volt_channel_dom_sf"/>
</dbReference>
<gene>
    <name evidence="16" type="primary">KCNB2</name>
    <name evidence="16" type="ORF">AK812_SmicGene16092</name>
</gene>
<evidence type="ECO:0000256" key="13">
    <source>
        <dbReference type="SAM" id="MobiDB-lite"/>
    </source>
</evidence>
<evidence type="ECO:0000256" key="12">
    <source>
        <dbReference type="PROSITE-ProRule" id="PRU00708"/>
    </source>
</evidence>
<dbReference type="InterPro" id="IPR011990">
    <property type="entry name" value="TPR-like_helical_dom_sf"/>
</dbReference>
<dbReference type="PROSITE" id="PS51375">
    <property type="entry name" value="PPR"/>
    <property type="match status" value="2"/>
</dbReference>
<feature type="transmembrane region" description="Helical" evidence="14">
    <location>
        <begin position="64"/>
        <end position="92"/>
    </location>
</feature>
<feature type="domain" description="Ion transport" evidence="15">
    <location>
        <begin position="34"/>
        <end position="258"/>
    </location>
</feature>
<dbReference type="GO" id="GO:0005249">
    <property type="term" value="F:voltage-gated potassium channel activity"/>
    <property type="evidence" value="ECO:0007669"/>
    <property type="project" value="InterPro"/>
</dbReference>
<keyword evidence="6" id="KW-0851">Voltage-gated channel</keyword>
<feature type="transmembrane region" description="Helical" evidence="14">
    <location>
        <begin position="206"/>
        <end position="225"/>
    </location>
</feature>
<keyword evidence="7" id="KW-0630">Potassium</keyword>
<dbReference type="Gene3D" id="1.25.40.10">
    <property type="entry name" value="Tetratricopeptide repeat domain"/>
    <property type="match status" value="2"/>
</dbReference>
<evidence type="ECO:0000313" key="16">
    <source>
        <dbReference type="EMBL" id="OLQ01180.1"/>
    </source>
</evidence>
<dbReference type="SUPFAM" id="SSF81324">
    <property type="entry name" value="Voltage-gated potassium channels"/>
    <property type="match status" value="1"/>
</dbReference>
<dbReference type="PANTHER" id="PTHR11537:SF254">
    <property type="entry name" value="POTASSIUM VOLTAGE-GATED CHANNEL PROTEIN SHAB"/>
    <property type="match status" value="1"/>
</dbReference>
<feature type="transmembrane region" description="Helical" evidence="14">
    <location>
        <begin position="33"/>
        <end position="52"/>
    </location>
</feature>
<sequence length="637" mass="69978">MDSPTSSVREEEVDTRSSLKAFVDDPRSSTAAAVFQASLLFLILASSAAVILETLPEFRAWKFLWLEAIVTVIFTVELALRLCVADSILGFFTNGFNLVDVVAVLPGYFEFFFGGDTHTLHAVLTLRVLRIMWFIRILRLLKVARHFPFLSFSMSVLYQVLTSSALLIIAVVGFLMVVSASLLYLVESDRCEELGLPCKGFESIPASFWFAICTLTTVGYGDVIPFTRIGRLLAAFITVCAVIIMALAGALIYFNFYELLPQRATPHVDKNKENPQAKLLEEKATEVKEAWDLLVQKMSVAAHSTTAVAARSRRLDPLFESWRSAAAVSAPRCMACSAWRCALHETSGRGRRSRQKIGELLGFVTEGRDGLIDIKTLFWTLALSLFDDLHQHSLQPDRFSLAHIVVALDVAWQSSLALLQGRAALADVVVYSALMRSCERAHAWEVALDAFRNMQHAGVEPNSVALCAALSALAAGSRWREALQMLPTCPPEIIAVNATITACANASEWQAPLQLLSQLPDSISPTVVTFSAVVSACERAGQWEQCLALLQELEKAGLLEEDSAALNSCVKACAAAQQQRLAMLLLRRESTMRWPRIGGSERPQRPPPPGRQSTQLTSESAKSQGRESWKVACILAA</sequence>
<evidence type="ECO:0000256" key="2">
    <source>
        <dbReference type="ARBA" id="ARBA00022448"/>
    </source>
</evidence>
<dbReference type="GO" id="GO:0008076">
    <property type="term" value="C:voltage-gated potassium channel complex"/>
    <property type="evidence" value="ECO:0007669"/>
    <property type="project" value="InterPro"/>
</dbReference>
<dbReference type="InterPro" id="IPR028325">
    <property type="entry name" value="VG_K_chnl"/>
</dbReference>
<dbReference type="OrthoDB" id="10025005at2759"/>
<feature type="region of interest" description="Disordered" evidence="13">
    <location>
        <begin position="595"/>
        <end position="628"/>
    </location>
</feature>
<keyword evidence="8 14" id="KW-1133">Transmembrane helix</keyword>
<dbReference type="InterPro" id="IPR005821">
    <property type="entry name" value="Ion_trans_dom"/>
</dbReference>
<dbReference type="PRINTS" id="PR00169">
    <property type="entry name" value="KCHANNEL"/>
</dbReference>
<feature type="repeat" description="PPR" evidence="12">
    <location>
        <begin position="427"/>
        <end position="461"/>
    </location>
</feature>
<dbReference type="NCBIfam" id="TIGR00756">
    <property type="entry name" value="PPR"/>
    <property type="match status" value="2"/>
</dbReference>
<keyword evidence="10 14" id="KW-0472">Membrane</keyword>
<keyword evidence="17" id="KW-1185">Reference proteome</keyword>
<keyword evidence="4 14" id="KW-0812">Transmembrane</keyword>
<evidence type="ECO:0000256" key="4">
    <source>
        <dbReference type="ARBA" id="ARBA00022692"/>
    </source>
</evidence>
<keyword evidence="11" id="KW-0407">Ion channel</keyword>
<dbReference type="Proteomes" id="UP000186817">
    <property type="component" value="Unassembled WGS sequence"/>
</dbReference>
<feature type="transmembrane region" description="Helical" evidence="14">
    <location>
        <begin position="232"/>
        <end position="254"/>
    </location>
</feature>
<proteinExistence type="predicted"/>
<feature type="repeat" description="PPR" evidence="12">
    <location>
        <begin position="526"/>
        <end position="560"/>
    </location>
</feature>
<feature type="transmembrane region" description="Helical" evidence="14">
    <location>
        <begin position="112"/>
        <end position="135"/>
    </location>
</feature>
<organism evidence="16 17">
    <name type="scientific">Symbiodinium microadriaticum</name>
    <name type="common">Dinoflagellate</name>
    <name type="synonym">Zooxanthella microadriatica</name>
    <dbReference type="NCBI Taxonomy" id="2951"/>
    <lineage>
        <taxon>Eukaryota</taxon>
        <taxon>Sar</taxon>
        <taxon>Alveolata</taxon>
        <taxon>Dinophyceae</taxon>
        <taxon>Suessiales</taxon>
        <taxon>Symbiodiniaceae</taxon>
        <taxon>Symbiodinium</taxon>
    </lineage>
</organism>
<comment type="subcellular location">
    <subcellularLocation>
        <location evidence="1">Membrane</location>
        <topology evidence="1">Multi-pass membrane protein</topology>
    </subcellularLocation>
</comment>
<reference evidence="16 17" key="1">
    <citation type="submission" date="2016-02" db="EMBL/GenBank/DDBJ databases">
        <title>Genome analysis of coral dinoflagellate symbionts highlights evolutionary adaptations to a symbiotic lifestyle.</title>
        <authorList>
            <person name="Aranda M."/>
            <person name="Li Y."/>
            <person name="Liew Y.J."/>
            <person name="Baumgarten S."/>
            <person name="Simakov O."/>
            <person name="Wilson M."/>
            <person name="Piel J."/>
            <person name="Ashoor H."/>
            <person name="Bougouffa S."/>
            <person name="Bajic V.B."/>
            <person name="Ryu T."/>
            <person name="Ravasi T."/>
            <person name="Bayer T."/>
            <person name="Micklem G."/>
            <person name="Kim H."/>
            <person name="Bhak J."/>
            <person name="Lajeunesse T.C."/>
            <person name="Voolstra C.R."/>
        </authorList>
    </citation>
    <scope>NUCLEOTIDE SEQUENCE [LARGE SCALE GENOMIC DNA]</scope>
    <source>
        <strain evidence="16 17">CCMP2467</strain>
    </source>
</reference>
<evidence type="ECO:0000256" key="3">
    <source>
        <dbReference type="ARBA" id="ARBA00022538"/>
    </source>
</evidence>
<evidence type="ECO:0000256" key="14">
    <source>
        <dbReference type="SAM" id="Phobius"/>
    </source>
</evidence>
<dbReference type="Pfam" id="PF01535">
    <property type="entry name" value="PPR"/>
    <property type="match status" value="2"/>
</dbReference>
<evidence type="ECO:0000313" key="17">
    <source>
        <dbReference type="Proteomes" id="UP000186817"/>
    </source>
</evidence>
<dbReference type="PANTHER" id="PTHR11537">
    <property type="entry name" value="VOLTAGE-GATED POTASSIUM CHANNEL"/>
    <property type="match status" value="1"/>
</dbReference>
<dbReference type="GO" id="GO:0001508">
    <property type="term" value="P:action potential"/>
    <property type="evidence" value="ECO:0007669"/>
    <property type="project" value="TreeGrafter"/>
</dbReference>
<evidence type="ECO:0000256" key="8">
    <source>
        <dbReference type="ARBA" id="ARBA00022989"/>
    </source>
</evidence>
<evidence type="ECO:0000256" key="5">
    <source>
        <dbReference type="ARBA" id="ARBA00022826"/>
    </source>
</evidence>
<dbReference type="AlphaFoldDB" id="A0A1Q9E174"/>
<feature type="compositionally biased region" description="Polar residues" evidence="13">
    <location>
        <begin position="614"/>
        <end position="623"/>
    </location>
</feature>
<protein>
    <submittedName>
        <fullName evidence="16">Potassium voltage-gated channel subfamily B member 2</fullName>
    </submittedName>
</protein>
<keyword evidence="5" id="KW-0631">Potassium channel</keyword>
<evidence type="ECO:0000256" key="10">
    <source>
        <dbReference type="ARBA" id="ARBA00023136"/>
    </source>
</evidence>
<dbReference type="Pfam" id="PF00520">
    <property type="entry name" value="Ion_trans"/>
    <property type="match status" value="1"/>
</dbReference>
<evidence type="ECO:0000256" key="1">
    <source>
        <dbReference type="ARBA" id="ARBA00004141"/>
    </source>
</evidence>
<dbReference type="Gene3D" id="1.10.287.70">
    <property type="match status" value="1"/>
</dbReference>
<evidence type="ECO:0000256" key="11">
    <source>
        <dbReference type="ARBA" id="ARBA00023303"/>
    </source>
</evidence>
<comment type="caution">
    <text evidence="16">The sequence shown here is derived from an EMBL/GenBank/DDBJ whole genome shotgun (WGS) entry which is preliminary data.</text>
</comment>
<evidence type="ECO:0000259" key="15">
    <source>
        <dbReference type="Pfam" id="PF00520"/>
    </source>
</evidence>
<keyword evidence="9" id="KW-0406">Ion transport</keyword>
<evidence type="ECO:0000256" key="6">
    <source>
        <dbReference type="ARBA" id="ARBA00022882"/>
    </source>
</evidence>
<evidence type="ECO:0000256" key="9">
    <source>
        <dbReference type="ARBA" id="ARBA00023065"/>
    </source>
</evidence>
<accession>A0A1Q9E174</accession>
<keyword evidence="2" id="KW-0813">Transport</keyword>
<name>A0A1Q9E174_SYMMI</name>
<dbReference type="InterPro" id="IPR002885">
    <property type="entry name" value="PPR_rpt"/>
</dbReference>
<feature type="transmembrane region" description="Helical" evidence="14">
    <location>
        <begin position="156"/>
        <end position="186"/>
    </location>
</feature>
<dbReference type="EMBL" id="LSRX01000302">
    <property type="protein sequence ID" value="OLQ01180.1"/>
    <property type="molecule type" value="Genomic_DNA"/>
</dbReference>
<evidence type="ECO:0000256" key="7">
    <source>
        <dbReference type="ARBA" id="ARBA00022958"/>
    </source>
</evidence>